<evidence type="ECO:0000313" key="3">
    <source>
        <dbReference type="Proteomes" id="UP000229370"/>
    </source>
</evidence>
<accession>A0A2M8GKZ6</accession>
<proteinExistence type="predicted"/>
<dbReference type="PANTHER" id="PTHR22946">
    <property type="entry name" value="DIENELACTONE HYDROLASE DOMAIN-CONTAINING PROTEIN-RELATED"/>
    <property type="match status" value="1"/>
</dbReference>
<dbReference type="Gene3D" id="3.40.50.1820">
    <property type="entry name" value="alpha/beta hydrolase"/>
    <property type="match status" value="1"/>
</dbReference>
<evidence type="ECO:0000313" key="2">
    <source>
        <dbReference type="EMBL" id="PJC81224.1"/>
    </source>
</evidence>
<protein>
    <recommendedName>
        <fullName evidence="1">Serine aminopeptidase S33 domain-containing protein</fullName>
    </recommendedName>
</protein>
<dbReference type="InterPro" id="IPR050261">
    <property type="entry name" value="FrsA_esterase"/>
</dbReference>
<dbReference type="Pfam" id="PF12146">
    <property type="entry name" value="Hydrolase_4"/>
    <property type="match status" value="1"/>
</dbReference>
<dbReference type="EMBL" id="PFQK01000100">
    <property type="protein sequence ID" value="PJC81224.1"/>
    <property type="molecule type" value="Genomic_DNA"/>
</dbReference>
<organism evidence="2 3">
    <name type="scientific">Candidatus Roizmanbacteria bacterium CG_4_8_14_3_um_filter_36_10</name>
    <dbReference type="NCBI Taxonomy" id="1974834"/>
    <lineage>
        <taxon>Bacteria</taxon>
        <taxon>Candidatus Roizmaniibacteriota</taxon>
    </lineage>
</organism>
<sequence>MKTKKVKFKSLKYKITGEINLPNNLKGKLPAVILFHGLTNTRKDCPLINKASQALVKNGIIAFRIDFFGSGESDGEMREKRFNILEQNAKDAIKFITKLSFVDHSRLGLWGRSFGGTFVSLIPPSKNIKARVIASPGIIIEKTMADKFKKLKKREKELNKIGKKLAGTGKYKGAYELDVGWFTSLRGVDKRIVNNLKRMKNTLVLGISNDEKVTLNDICTAINFVKEPKKIVIYNTGHDFAGYENKAIKETVSWFRKYLSY</sequence>
<comment type="caution">
    <text evidence="2">The sequence shown here is derived from an EMBL/GenBank/DDBJ whole genome shotgun (WGS) entry which is preliminary data.</text>
</comment>
<name>A0A2M8GKZ6_9BACT</name>
<dbReference type="InterPro" id="IPR022742">
    <property type="entry name" value="Hydrolase_4"/>
</dbReference>
<evidence type="ECO:0000259" key="1">
    <source>
        <dbReference type="Pfam" id="PF12146"/>
    </source>
</evidence>
<dbReference type="InterPro" id="IPR029058">
    <property type="entry name" value="AB_hydrolase_fold"/>
</dbReference>
<reference evidence="3" key="1">
    <citation type="submission" date="2017-09" db="EMBL/GenBank/DDBJ databases">
        <title>Depth-based differentiation of microbial function through sediment-hosted aquifers and enrichment of novel symbionts in the deep terrestrial subsurface.</title>
        <authorList>
            <person name="Probst A.J."/>
            <person name="Ladd B."/>
            <person name="Jarett J.K."/>
            <person name="Geller-Mcgrath D.E."/>
            <person name="Sieber C.M.K."/>
            <person name="Emerson J.B."/>
            <person name="Anantharaman K."/>
            <person name="Thomas B.C."/>
            <person name="Malmstrom R."/>
            <person name="Stieglmeier M."/>
            <person name="Klingl A."/>
            <person name="Woyke T."/>
            <person name="Ryan C.M."/>
            <person name="Banfield J.F."/>
        </authorList>
    </citation>
    <scope>NUCLEOTIDE SEQUENCE [LARGE SCALE GENOMIC DNA]</scope>
</reference>
<gene>
    <name evidence="2" type="ORF">CO007_05805</name>
</gene>
<feature type="domain" description="Serine aminopeptidase S33" evidence="1">
    <location>
        <begin position="31"/>
        <end position="163"/>
    </location>
</feature>
<dbReference type="Proteomes" id="UP000229370">
    <property type="component" value="Unassembled WGS sequence"/>
</dbReference>
<dbReference type="SUPFAM" id="SSF53474">
    <property type="entry name" value="alpha/beta-Hydrolases"/>
    <property type="match status" value="1"/>
</dbReference>
<dbReference type="AlphaFoldDB" id="A0A2M8GKZ6"/>